<dbReference type="AlphaFoldDB" id="F6U9L3"/>
<dbReference type="Proteomes" id="UP000008144">
    <property type="component" value="Chromosome 12"/>
</dbReference>
<dbReference type="SUPFAM" id="SSF55785">
    <property type="entry name" value="PYP-like sensor domain (PAS domain)"/>
    <property type="match status" value="2"/>
</dbReference>
<evidence type="ECO:0000259" key="9">
    <source>
        <dbReference type="PROSITE" id="PS50888"/>
    </source>
</evidence>
<feature type="region of interest" description="Disordered" evidence="7">
    <location>
        <begin position="423"/>
        <end position="459"/>
    </location>
</feature>
<dbReference type="InterPro" id="IPR001610">
    <property type="entry name" value="PAC"/>
</dbReference>
<keyword evidence="5" id="KW-0804">Transcription</keyword>
<dbReference type="FunFam" id="4.10.280.10:FF:000024">
    <property type="entry name" value="Aryl hydrocarbon receptor 2"/>
    <property type="match status" value="1"/>
</dbReference>
<feature type="region of interest" description="Disordered" evidence="7">
    <location>
        <begin position="575"/>
        <end position="598"/>
    </location>
</feature>
<dbReference type="SMART" id="SM00086">
    <property type="entry name" value="PAC"/>
    <property type="match status" value="1"/>
</dbReference>
<dbReference type="Pfam" id="PF00989">
    <property type="entry name" value="PAS"/>
    <property type="match status" value="1"/>
</dbReference>
<feature type="compositionally biased region" description="Low complexity" evidence="7">
    <location>
        <begin position="844"/>
        <end position="865"/>
    </location>
</feature>
<evidence type="ECO:0000256" key="1">
    <source>
        <dbReference type="ARBA" id="ARBA00004123"/>
    </source>
</evidence>
<organism evidence="10 11">
    <name type="scientific">Ciona intestinalis</name>
    <name type="common">Transparent sea squirt</name>
    <name type="synonym">Ascidia intestinalis</name>
    <dbReference type="NCBI Taxonomy" id="7719"/>
    <lineage>
        <taxon>Eukaryota</taxon>
        <taxon>Metazoa</taxon>
        <taxon>Chordata</taxon>
        <taxon>Tunicata</taxon>
        <taxon>Ascidiacea</taxon>
        <taxon>Phlebobranchia</taxon>
        <taxon>Cionidae</taxon>
        <taxon>Ciona</taxon>
    </lineage>
</organism>
<evidence type="ECO:0000313" key="11">
    <source>
        <dbReference type="Proteomes" id="UP000008144"/>
    </source>
</evidence>
<reference evidence="11" key="1">
    <citation type="journal article" date="2002" name="Science">
        <title>The draft genome of Ciona intestinalis: insights into chordate and vertebrate origins.</title>
        <authorList>
            <person name="Dehal P."/>
            <person name="Satou Y."/>
            <person name="Campbell R.K."/>
            <person name="Chapman J."/>
            <person name="Degnan B."/>
            <person name="De Tomaso A."/>
            <person name="Davidson B."/>
            <person name="Di Gregorio A."/>
            <person name="Gelpke M."/>
            <person name="Goodstein D.M."/>
            <person name="Harafuji N."/>
            <person name="Hastings K.E."/>
            <person name="Ho I."/>
            <person name="Hotta K."/>
            <person name="Huang W."/>
            <person name="Kawashima T."/>
            <person name="Lemaire P."/>
            <person name="Martinez D."/>
            <person name="Meinertzhagen I.A."/>
            <person name="Necula S."/>
            <person name="Nonaka M."/>
            <person name="Putnam N."/>
            <person name="Rash S."/>
            <person name="Saiga H."/>
            <person name="Satake M."/>
            <person name="Terry A."/>
            <person name="Yamada L."/>
            <person name="Wang H.G."/>
            <person name="Awazu S."/>
            <person name="Azumi K."/>
            <person name="Boore J."/>
            <person name="Branno M."/>
            <person name="Chin-Bow S."/>
            <person name="DeSantis R."/>
            <person name="Doyle S."/>
            <person name="Francino P."/>
            <person name="Keys D.N."/>
            <person name="Haga S."/>
            <person name="Hayashi H."/>
            <person name="Hino K."/>
            <person name="Imai K.S."/>
            <person name="Inaba K."/>
            <person name="Kano S."/>
            <person name="Kobayashi K."/>
            <person name="Kobayashi M."/>
            <person name="Lee B.I."/>
            <person name="Makabe K.W."/>
            <person name="Manohar C."/>
            <person name="Matassi G."/>
            <person name="Medina M."/>
            <person name="Mochizuki Y."/>
            <person name="Mount S."/>
            <person name="Morishita T."/>
            <person name="Miura S."/>
            <person name="Nakayama A."/>
            <person name="Nishizaka S."/>
            <person name="Nomoto H."/>
            <person name="Ohta F."/>
            <person name="Oishi K."/>
            <person name="Rigoutsos I."/>
            <person name="Sano M."/>
            <person name="Sasaki A."/>
            <person name="Sasakura Y."/>
            <person name="Shoguchi E."/>
            <person name="Shin-i T."/>
            <person name="Spagnuolo A."/>
            <person name="Stainier D."/>
            <person name="Suzuki M.M."/>
            <person name="Tassy O."/>
            <person name="Takatori N."/>
            <person name="Tokuoka M."/>
            <person name="Yagi K."/>
            <person name="Yoshizaki F."/>
            <person name="Wada S."/>
            <person name="Zhang C."/>
            <person name="Hyatt P.D."/>
            <person name="Larimer F."/>
            <person name="Detter C."/>
            <person name="Doggett N."/>
            <person name="Glavina T."/>
            <person name="Hawkins T."/>
            <person name="Richardson P."/>
            <person name="Lucas S."/>
            <person name="Kohara Y."/>
            <person name="Levine M."/>
            <person name="Satoh N."/>
            <person name="Rokhsar D.S."/>
        </authorList>
    </citation>
    <scope>NUCLEOTIDE SEQUENCE [LARGE SCALE GENOMIC DNA]</scope>
</reference>
<reference evidence="10" key="3">
    <citation type="submission" date="2025-08" db="UniProtKB">
        <authorList>
            <consortium name="Ensembl"/>
        </authorList>
    </citation>
    <scope>IDENTIFICATION</scope>
</reference>
<dbReference type="InterPro" id="IPR039091">
    <property type="entry name" value="AHR/AHRR"/>
</dbReference>
<feature type="compositionally biased region" description="Polar residues" evidence="7">
    <location>
        <begin position="820"/>
        <end position="842"/>
    </location>
</feature>
<dbReference type="PROSITE" id="PS50888">
    <property type="entry name" value="BHLH"/>
    <property type="match status" value="1"/>
</dbReference>
<keyword evidence="4" id="KW-0238">DNA-binding</keyword>
<dbReference type="EMBL" id="EAAA01001039">
    <property type="status" value="NOT_ANNOTATED_CDS"/>
    <property type="molecule type" value="Genomic_DNA"/>
</dbReference>
<feature type="domain" description="BHLH" evidence="9">
    <location>
        <begin position="32"/>
        <end position="85"/>
    </location>
</feature>
<evidence type="ECO:0000256" key="7">
    <source>
        <dbReference type="SAM" id="MobiDB-lite"/>
    </source>
</evidence>
<evidence type="ECO:0000256" key="6">
    <source>
        <dbReference type="ARBA" id="ARBA00023242"/>
    </source>
</evidence>
<dbReference type="OMA" id="ISTHRPI"/>
<keyword evidence="2" id="KW-0677">Repeat</keyword>
<keyword evidence="6" id="KW-0539">Nucleus</keyword>
<dbReference type="SUPFAM" id="SSF47459">
    <property type="entry name" value="HLH, helix-loop-helix DNA-binding domain"/>
    <property type="match status" value="1"/>
</dbReference>
<reference evidence="10" key="4">
    <citation type="submission" date="2025-09" db="UniProtKB">
        <authorList>
            <consortium name="Ensembl"/>
        </authorList>
    </citation>
    <scope>IDENTIFICATION</scope>
</reference>
<dbReference type="SMART" id="SM00353">
    <property type="entry name" value="HLH"/>
    <property type="match status" value="1"/>
</dbReference>
<dbReference type="PANTHER" id="PTHR10649:SF12">
    <property type="entry name" value="SPINELESS, ISOFORM C"/>
    <property type="match status" value="1"/>
</dbReference>
<dbReference type="Pfam" id="PF00010">
    <property type="entry name" value="HLH"/>
    <property type="match status" value="1"/>
</dbReference>
<dbReference type="GO" id="GO:0006805">
    <property type="term" value="P:xenobiotic metabolic process"/>
    <property type="evidence" value="ECO:0007669"/>
    <property type="project" value="InterPro"/>
</dbReference>
<evidence type="ECO:0000259" key="8">
    <source>
        <dbReference type="PROSITE" id="PS50112"/>
    </source>
</evidence>
<dbReference type="GO" id="GO:0004879">
    <property type="term" value="F:nuclear receptor activity"/>
    <property type="evidence" value="ECO:0000318"/>
    <property type="project" value="GO_Central"/>
</dbReference>
<dbReference type="InterPro" id="IPR011598">
    <property type="entry name" value="bHLH_dom"/>
</dbReference>
<feature type="region of interest" description="Disordered" evidence="7">
    <location>
        <begin position="1"/>
        <end position="46"/>
    </location>
</feature>
<evidence type="ECO:0000256" key="5">
    <source>
        <dbReference type="ARBA" id="ARBA00023163"/>
    </source>
</evidence>
<dbReference type="GO" id="GO:0034751">
    <property type="term" value="C:aryl hydrocarbon receptor complex"/>
    <property type="evidence" value="ECO:0000318"/>
    <property type="project" value="GO_Central"/>
</dbReference>
<dbReference type="InterPro" id="IPR013767">
    <property type="entry name" value="PAS_fold"/>
</dbReference>
<name>F6U9L3_CIOIN</name>
<dbReference type="FunFam" id="3.30.450.20:FF:000074">
    <property type="entry name" value="Aryl hydrocarbon receptor"/>
    <property type="match status" value="1"/>
</dbReference>
<dbReference type="PANTHER" id="PTHR10649">
    <property type="entry name" value="ARYL HYDROCARBON RECEPTOR"/>
    <property type="match status" value="1"/>
</dbReference>
<dbReference type="InParanoid" id="F6U9L3"/>
<dbReference type="HOGENOM" id="CLU_335218_0_0_1"/>
<sequence>MSAPTVAPLNGGGAQYAGKKRRRPQPKKDKDSGESSKSNPSKRHRDRLNSELDHLAKLIPFPEEVINKLDKLSILRLAVAYLRNKSYYTDVNKRNEIDHDPALYLSNNTRNEVPCFSESESELSLMAINGFIIVVPQDFNIFYVSETVQEYLGFPQCDVMNQSMLDLIHAEDRDLFTRQMYMNPKCPPKTTPPVDGETPQVPEYTNHGLSANMFKELSRNGMLYRSFICRLRCLLDNSSGFLALHFTGHLRLIPGQNRRGEQNILLPPEQALFLYATPLQSPSILEIRTKNFIFRTKHKLDYTPLGVDAKGKIVLGYTEQQLRQRSGYEFVHSADMMHCADAHTKLMRKGESGLTVFRLLHKNNKWIWVTASARLVFRNNRPDYIISTHRPIPDQEGEEHMKKRTNAFRFDFTGQAILYGDVNPIGTGGGPEKNPIKDNDQPGGKRPRYTNNVDSPPTDRMTLYGAQSMQRMDIYVGNLPNQTNEVFCNNVSNEEAIKQEQIELALLQDNGPLTNTSDIVFYPMGTEVPPENQHPRGQIPLNNGLQQDHMFQNPNASVPAQYPVEPPRLYHPPVNNQNTEAQGYHEPQPNDNYSGNQLKRPYQACSKMDSQASQQWNTQAQTQTQNWVAQKQMVVGGMQHTAKHEQDVSPTPFPNFQQEAQVNDANVTNMNLYFQPNANHNQQAGPQGYEKYPVHSNPNEPSVMDALSIKSMMKTVDYGPGQSCSNEDNLNWNSPQLIGYQDNTVQFDLQKIARDFQTTNPMSQVQQYIERNPAHAMAIATGNMPESGMPKLHSDKVKVYMPSCQYSQSVPDNGQMAMIDQTSPCSSMSTGSRVLSAKSLQDAQPMSDSSQGPGSSGYQGSMQSN</sequence>
<dbReference type="PROSITE" id="PS50112">
    <property type="entry name" value="PAS"/>
    <property type="match status" value="1"/>
</dbReference>
<dbReference type="InterPro" id="IPR035965">
    <property type="entry name" value="PAS-like_dom_sf"/>
</dbReference>
<proteinExistence type="predicted"/>
<feature type="domain" description="PAS" evidence="8">
    <location>
        <begin position="117"/>
        <end position="180"/>
    </location>
</feature>
<dbReference type="STRING" id="7719.ENSCINP00000019134"/>
<evidence type="ECO:0000313" key="10">
    <source>
        <dbReference type="Ensembl" id="ENSCINP00000019134.3"/>
    </source>
</evidence>
<dbReference type="GO" id="GO:0000976">
    <property type="term" value="F:transcription cis-regulatory region binding"/>
    <property type="evidence" value="ECO:0000318"/>
    <property type="project" value="GO_Central"/>
</dbReference>
<evidence type="ECO:0000256" key="4">
    <source>
        <dbReference type="ARBA" id="ARBA00023125"/>
    </source>
</evidence>
<dbReference type="GeneTree" id="ENSGT00940000154486"/>
<dbReference type="InterPro" id="IPR036638">
    <property type="entry name" value="HLH_DNA-bd_sf"/>
</dbReference>
<reference evidence="10" key="2">
    <citation type="journal article" date="2008" name="Genome Biol.">
        <title>Improved genome assembly and evidence-based global gene model set for the chordate Ciona intestinalis: new insight into intron and operon populations.</title>
        <authorList>
            <person name="Satou Y."/>
            <person name="Mineta K."/>
            <person name="Ogasawara M."/>
            <person name="Sasakura Y."/>
            <person name="Shoguchi E."/>
            <person name="Ueno K."/>
            <person name="Yamada L."/>
            <person name="Matsumoto J."/>
            <person name="Wasserscheid J."/>
            <person name="Dewar K."/>
            <person name="Wiley G.B."/>
            <person name="Macmil S.L."/>
            <person name="Roe B.A."/>
            <person name="Zeller R.W."/>
            <person name="Hastings K.E."/>
            <person name="Lemaire P."/>
            <person name="Lindquist E."/>
            <person name="Endo T."/>
            <person name="Hotta K."/>
            <person name="Inaba K."/>
        </authorList>
    </citation>
    <scope>NUCLEOTIDE SEQUENCE [LARGE SCALE GENOMIC DNA]</scope>
    <source>
        <strain evidence="10">wild type</strain>
    </source>
</reference>
<evidence type="ECO:0000256" key="2">
    <source>
        <dbReference type="ARBA" id="ARBA00022737"/>
    </source>
</evidence>
<protein>
    <submittedName>
        <fullName evidence="10">Uncharacterized protein</fullName>
    </submittedName>
</protein>
<dbReference type="GO" id="GO:0005634">
    <property type="term" value="C:nucleus"/>
    <property type="evidence" value="ECO:0000318"/>
    <property type="project" value="GO_Central"/>
</dbReference>
<feature type="region of interest" description="Disordered" evidence="7">
    <location>
        <begin position="817"/>
        <end position="865"/>
    </location>
</feature>
<dbReference type="FunFam" id="3.30.450.20:FF:000019">
    <property type="entry name" value="Aryl hydrocarbon receptor 1"/>
    <property type="match status" value="1"/>
</dbReference>
<accession>F6U9L3</accession>
<dbReference type="Gene3D" id="4.10.280.10">
    <property type="entry name" value="Helix-loop-helix DNA-binding domain"/>
    <property type="match status" value="1"/>
</dbReference>
<keyword evidence="11" id="KW-1185">Reference proteome</keyword>
<dbReference type="CDD" id="cd19696">
    <property type="entry name" value="bHLH-PAS_AhR_like"/>
    <property type="match status" value="1"/>
</dbReference>
<keyword evidence="3" id="KW-0805">Transcription regulation</keyword>
<dbReference type="InterPro" id="IPR000014">
    <property type="entry name" value="PAS"/>
</dbReference>
<dbReference type="Gene3D" id="3.30.450.20">
    <property type="entry name" value="PAS domain"/>
    <property type="match status" value="2"/>
</dbReference>
<dbReference type="Pfam" id="PF14598">
    <property type="entry name" value="PAS_11"/>
    <property type="match status" value="1"/>
</dbReference>
<dbReference type="GO" id="GO:0006357">
    <property type="term" value="P:regulation of transcription by RNA polymerase II"/>
    <property type="evidence" value="ECO:0000318"/>
    <property type="project" value="GO_Central"/>
</dbReference>
<dbReference type="CDD" id="cd00130">
    <property type="entry name" value="PAS"/>
    <property type="match status" value="2"/>
</dbReference>
<dbReference type="Ensembl" id="ENSCINT00000019134.3">
    <property type="protein sequence ID" value="ENSCINP00000019134.3"/>
    <property type="gene ID" value="ENSCING00000009407.3"/>
</dbReference>
<comment type="subcellular location">
    <subcellularLocation>
        <location evidence="1">Nucleus</location>
    </subcellularLocation>
</comment>
<dbReference type="SMART" id="SM00091">
    <property type="entry name" value="PAS"/>
    <property type="match status" value="2"/>
</dbReference>
<evidence type="ECO:0000256" key="3">
    <source>
        <dbReference type="ARBA" id="ARBA00023015"/>
    </source>
</evidence>
<dbReference type="GO" id="GO:0046983">
    <property type="term" value="F:protein dimerization activity"/>
    <property type="evidence" value="ECO:0007669"/>
    <property type="project" value="InterPro"/>
</dbReference>